<sequence>MSCDSILLAFVPLISYLHKYPELGYVTRELKIGPWSSSSYWKRLRGYMCDDYLDRQIATCREVALKYGISYPVLLNGIDAGDSGIFVTLLTYLLPNLRELCLTLGDDNRPGIPSTRHLIVAWKTMAPPCYQHLSSVNLQYGDVESHGEYPCSTTVAEILQLPALRKFTVHKQWHDPRGISYGTNPNQLSSDSPNIPISFSVPQVGIASNTGNNSAKNLALRSNAYDEEIRLNYRNCSEEDLLEVSCRSASELERVEFNGSWMGQWNILPIIRSAAHLKVLKLTDSSFVDHEAIVEDAITSHAATLETLILDIGCSFTEGIPSFLPYIAKIPNLKILWLNFKSILSVDEQPIDLESYLPASLRNLVVKDTNRTRGGQTNRLQAYQSAIQSLSSLTAAHMPNLSTVHVWKPRTSGVGFGPTLLPKLEELQEYYIAQGIELLLM</sequence>
<organism evidence="1 2">
    <name type="scientific">Orbilia blumenaviensis</name>
    <dbReference type="NCBI Taxonomy" id="1796055"/>
    <lineage>
        <taxon>Eukaryota</taxon>
        <taxon>Fungi</taxon>
        <taxon>Dikarya</taxon>
        <taxon>Ascomycota</taxon>
        <taxon>Pezizomycotina</taxon>
        <taxon>Orbiliomycetes</taxon>
        <taxon>Orbiliales</taxon>
        <taxon>Orbiliaceae</taxon>
        <taxon>Orbilia</taxon>
    </lineage>
</organism>
<dbReference type="AlphaFoldDB" id="A0AAV9UY94"/>
<keyword evidence="2" id="KW-1185">Reference proteome</keyword>
<name>A0AAV9UY94_9PEZI</name>
<evidence type="ECO:0000313" key="1">
    <source>
        <dbReference type="EMBL" id="KAK6352144.1"/>
    </source>
</evidence>
<accession>A0AAV9UY94</accession>
<evidence type="ECO:0000313" key="2">
    <source>
        <dbReference type="Proteomes" id="UP001373714"/>
    </source>
</evidence>
<dbReference type="SUPFAM" id="SSF52058">
    <property type="entry name" value="L domain-like"/>
    <property type="match status" value="1"/>
</dbReference>
<dbReference type="InterPro" id="IPR032675">
    <property type="entry name" value="LRR_dom_sf"/>
</dbReference>
<reference evidence="1 2" key="1">
    <citation type="submission" date="2019-10" db="EMBL/GenBank/DDBJ databases">
        <authorList>
            <person name="Palmer J.M."/>
        </authorList>
    </citation>
    <scope>NUCLEOTIDE SEQUENCE [LARGE SCALE GENOMIC DNA]</scope>
    <source>
        <strain evidence="1 2">TWF730</strain>
    </source>
</reference>
<proteinExistence type="predicted"/>
<comment type="caution">
    <text evidence="1">The sequence shown here is derived from an EMBL/GenBank/DDBJ whole genome shotgun (WGS) entry which is preliminary data.</text>
</comment>
<gene>
    <name evidence="1" type="ORF">TWF730_008976</name>
</gene>
<protein>
    <submittedName>
        <fullName evidence="1">Uncharacterized protein</fullName>
    </submittedName>
</protein>
<dbReference type="Proteomes" id="UP001373714">
    <property type="component" value="Unassembled WGS sequence"/>
</dbReference>
<dbReference type="Gene3D" id="3.80.10.10">
    <property type="entry name" value="Ribonuclease Inhibitor"/>
    <property type="match status" value="1"/>
</dbReference>
<dbReference type="EMBL" id="JAVHNS010000006">
    <property type="protein sequence ID" value="KAK6352144.1"/>
    <property type="molecule type" value="Genomic_DNA"/>
</dbReference>